<accession>Q4T6Q5</accession>
<dbReference type="InterPro" id="IPR052271">
    <property type="entry name" value="GDPD-Related"/>
</dbReference>
<evidence type="ECO:0000256" key="9">
    <source>
        <dbReference type="ARBA" id="ARBA00047392"/>
    </source>
</evidence>
<dbReference type="SUPFAM" id="SSF51695">
    <property type="entry name" value="PLC-like phosphodiesterases"/>
    <property type="match status" value="1"/>
</dbReference>
<keyword evidence="3 13" id="KW-0812">Transmembrane</keyword>
<evidence type="ECO:0000256" key="8">
    <source>
        <dbReference type="ARBA" id="ARBA00036083"/>
    </source>
</evidence>
<comment type="catalytic activity">
    <reaction evidence="12">
        <text>N,1-di-(9Z-octadecenoyl)-sn-glycero-3-phosphoethanolamine + H2O = N-(9Z-octadecenoyl) ethanolamine + 1-(9Z-octadecenoyl)-sn-glycero-3-phosphate + H(+)</text>
        <dbReference type="Rhea" id="RHEA:56460"/>
        <dbReference type="ChEBI" id="CHEBI:15377"/>
        <dbReference type="ChEBI" id="CHEBI:15378"/>
        <dbReference type="ChEBI" id="CHEBI:71466"/>
        <dbReference type="ChEBI" id="CHEBI:74544"/>
        <dbReference type="ChEBI" id="CHEBI:85222"/>
    </reaction>
    <physiologicalReaction direction="left-to-right" evidence="12">
        <dbReference type="Rhea" id="RHEA:56461"/>
    </physiologicalReaction>
</comment>
<evidence type="ECO:0000259" key="14">
    <source>
        <dbReference type="PROSITE" id="PS51704"/>
    </source>
</evidence>
<dbReference type="PROSITE" id="PS51704">
    <property type="entry name" value="GP_PDE"/>
    <property type="match status" value="1"/>
</dbReference>
<dbReference type="OrthoDB" id="1058301at2759"/>
<sequence>MSAAVYVLSTLTGYLLTSALLLKCPGLLHRRKRRTFVSRHISHRGGQCGVAGAGENLENTMAAFKHAVDLGTDMLELDCHLTKDEQVVVSHDANLQRCTGVDTRVADLTYSQLPSYLCRLGVTFQRGGRLRPPSPPSALCAECFCEGGGDTRIPLLREVFEAFPNTPINIDIKVNNDTLIKKVSELVVSYDREHLTVWGNSSSQIVRKCYREVRLATPTRRAAPPPPLTSALPPQNPSIPLLFSLPRVLQLLGLFYTGLLPFVPLKEQFLEIPMPSIVSKLGDPDRLNRGQRLLVWLADALLMRKSLFKHLTERGIQVRRWAGPRTRPGSICVSGPFQVYVWVLNDEEDFRRAFDLGATGVMTDFPSRLKDFMD</sequence>
<evidence type="ECO:0000256" key="4">
    <source>
        <dbReference type="ARBA" id="ARBA00022801"/>
    </source>
</evidence>
<dbReference type="CDD" id="cd08612">
    <property type="entry name" value="GDPD_GDE4"/>
    <property type="match status" value="1"/>
</dbReference>
<evidence type="ECO:0000256" key="6">
    <source>
        <dbReference type="ARBA" id="ARBA00023098"/>
    </source>
</evidence>
<evidence type="ECO:0000256" key="12">
    <source>
        <dbReference type="ARBA" id="ARBA00048947"/>
    </source>
</evidence>
<comment type="catalytic activity">
    <reaction evidence="9">
        <text>N-(5Z,8Z,11Z,14Z-eicosatetraenoyl)-1-(9Z-octadecenoyl)-sn-glycero-3-phosphoethanolamine + H2O = N-(5Z,8Z,11Z,14Z-eicosatetraenoyl)-ethanolamine + 1-(9Z-octadecenoyl)-sn-glycero-3-phosphate + H(+)</text>
        <dbReference type="Rhea" id="RHEA:45544"/>
        <dbReference type="ChEBI" id="CHEBI:2700"/>
        <dbReference type="ChEBI" id="CHEBI:15377"/>
        <dbReference type="ChEBI" id="CHEBI:15378"/>
        <dbReference type="ChEBI" id="CHEBI:74544"/>
        <dbReference type="ChEBI" id="CHEBI:85223"/>
    </reaction>
    <physiologicalReaction direction="left-to-right" evidence="9">
        <dbReference type="Rhea" id="RHEA:45545"/>
    </physiologicalReaction>
</comment>
<comment type="similarity">
    <text evidence="2">Belongs to the glycerophosphoryl diester phosphodiesterase family.</text>
</comment>
<comment type="catalytic activity">
    <reaction evidence="10">
        <text>N-hexadecanoyl-1-(9Z-octadecenoyl)-sn-glycero-3-phosphoethanolamine + H2O = N-hexadecanoylethanolamine + 1-(9Z-octadecenoyl)-sn-glycero-3-phosphate + H(+)</text>
        <dbReference type="Rhea" id="RHEA:53168"/>
        <dbReference type="ChEBI" id="CHEBI:15377"/>
        <dbReference type="ChEBI" id="CHEBI:15378"/>
        <dbReference type="ChEBI" id="CHEBI:71464"/>
        <dbReference type="ChEBI" id="CHEBI:74544"/>
        <dbReference type="ChEBI" id="CHEBI:85217"/>
    </reaction>
    <physiologicalReaction direction="left-to-right" evidence="10">
        <dbReference type="Rhea" id="RHEA:53169"/>
    </physiologicalReaction>
</comment>
<dbReference type="GO" id="GO:0004622">
    <property type="term" value="F:phosphatidylcholine lysophospholipase activity"/>
    <property type="evidence" value="ECO:0007669"/>
    <property type="project" value="TreeGrafter"/>
</dbReference>
<evidence type="ECO:0000256" key="5">
    <source>
        <dbReference type="ARBA" id="ARBA00022989"/>
    </source>
</evidence>
<feature type="non-terminal residue" evidence="15">
    <location>
        <position position="374"/>
    </location>
</feature>
<protein>
    <submittedName>
        <fullName evidence="15">(spotted green pufferfish) hypothetical protein</fullName>
    </submittedName>
</protein>
<keyword evidence="4" id="KW-0378">Hydrolase</keyword>
<evidence type="ECO:0000256" key="10">
    <source>
        <dbReference type="ARBA" id="ARBA00047538"/>
    </source>
</evidence>
<dbReference type="GO" id="GO:0046475">
    <property type="term" value="P:glycerophospholipid catabolic process"/>
    <property type="evidence" value="ECO:0007669"/>
    <property type="project" value="TreeGrafter"/>
</dbReference>
<feature type="domain" description="GP-PDE" evidence="14">
    <location>
        <begin position="38"/>
        <end position="373"/>
    </location>
</feature>
<comment type="caution">
    <text evidence="15">The sequence shown here is derived from an EMBL/GenBank/DDBJ whole genome shotgun (WGS) entry which is preliminary data.</text>
</comment>
<evidence type="ECO:0000256" key="2">
    <source>
        <dbReference type="ARBA" id="ARBA00007277"/>
    </source>
</evidence>
<name>Q4T6Q5_TETNG</name>
<comment type="catalytic activity">
    <reaction evidence="8">
        <text>1-O-hexadecyl-sn-glycero-3-phosphocholine + H2O = 1-O-hexadecyl-sn-glycero-3-phosphate + choline + H(+)</text>
        <dbReference type="Rhea" id="RHEA:41143"/>
        <dbReference type="ChEBI" id="CHEBI:15354"/>
        <dbReference type="ChEBI" id="CHEBI:15377"/>
        <dbReference type="ChEBI" id="CHEBI:15378"/>
        <dbReference type="ChEBI" id="CHEBI:64496"/>
        <dbReference type="ChEBI" id="CHEBI:77580"/>
    </reaction>
    <physiologicalReaction direction="left-to-right" evidence="8">
        <dbReference type="Rhea" id="RHEA:41144"/>
    </physiologicalReaction>
</comment>
<evidence type="ECO:0000313" key="15">
    <source>
        <dbReference type="EMBL" id="CAF91427.1"/>
    </source>
</evidence>
<evidence type="ECO:0000256" key="13">
    <source>
        <dbReference type="SAM" id="Phobius"/>
    </source>
</evidence>
<dbReference type="Pfam" id="PF03009">
    <property type="entry name" value="GDPD"/>
    <property type="match status" value="1"/>
</dbReference>
<keyword evidence="7 13" id="KW-0472">Membrane</keyword>
<dbReference type="InterPro" id="IPR030395">
    <property type="entry name" value="GP_PDE_dom"/>
</dbReference>
<dbReference type="GO" id="GO:0070291">
    <property type="term" value="P:N-acylethanolamine metabolic process"/>
    <property type="evidence" value="ECO:0007669"/>
    <property type="project" value="TreeGrafter"/>
</dbReference>
<comment type="subcellular location">
    <subcellularLocation>
        <location evidence="1">Membrane</location>
    </subcellularLocation>
</comment>
<evidence type="ECO:0000256" key="11">
    <source>
        <dbReference type="ARBA" id="ARBA00048580"/>
    </source>
</evidence>
<dbReference type="PANTHER" id="PTHR42758">
    <property type="entry name" value="PHOSPHATIDYLGLYCEROL PHOSPHOLIPASE C"/>
    <property type="match status" value="1"/>
</dbReference>
<dbReference type="GO" id="GO:0008081">
    <property type="term" value="F:phosphoric diester hydrolase activity"/>
    <property type="evidence" value="ECO:0007669"/>
    <property type="project" value="InterPro"/>
</dbReference>
<reference evidence="15" key="2">
    <citation type="submission" date="2004-02" db="EMBL/GenBank/DDBJ databases">
        <authorList>
            <consortium name="Genoscope"/>
            <consortium name="Whitehead Institute Centre for Genome Research"/>
        </authorList>
    </citation>
    <scope>NUCLEOTIDE SEQUENCE</scope>
</reference>
<dbReference type="EMBL" id="CAAE01008668">
    <property type="protein sequence ID" value="CAF91427.1"/>
    <property type="molecule type" value="Genomic_DNA"/>
</dbReference>
<dbReference type="InterPro" id="IPR017946">
    <property type="entry name" value="PLC-like_Pdiesterase_TIM-brl"/>
</dbReference>
<evidence type="ECO:0000256" key="1">
    <source>
        <dbReference type="ARBA" id="ARBA00004370"/>
    </source>
</evidence>
<evidence type="ECO:0000256" key="3">
    <source>
        <dbReference type="ARBA" id="ARBA00022692"/>
    </source>
</evidence>
<gene>
    <name evidence="15" type="ORF">GSTENG00006190001</name>
</gene>
<dbReference type="GO" id="GO:0005789">
    <property type="term" value="C:endoplasmic reticulum membrane"/>
    <property type="evidence" value="ECO:0007669"/>
    <property type="project" value="TreeGrafter"/>
</dbReference>
<dbReference type="AlphaFoldDB" id="Q4T6Q5"/>
<dbReference type="Gene3D" id="3.20.20.190">
    <property type="entry name" value="Phosphatidylinositol (PI) phosphodiesterase"/>
    <property type="match status" value="1"/>
</dbReference>
<proteinExistence type="inferred from homology"/>
<comment type="catalytic activity">
    <reaction evidence="11">
        <text>1-O-(1Z-octadecenyl)-sn-glycero-3-phospho-N-hexadecanoyl-ethanolamine + H2O = 1-O-(1Z-octadecenyl)-sn-glycero-3-phosphate + N-hexadecanoylethanolamine + H(+)</text>
        <dbReference type="Rhea" id="RHEA:53184"/>
        <dbReference type="ChEBI" id="CHEBI:15377"/>
        <dbReference type="ChEBI" id="CHEBI:15378"/>
        <dbReference type="ChEBI" id="CHEBI:71464"/>
        <dbReference type="ChEBI" id="CHEBI:137009"/>
        <dbReference type="ChEBI" id="CHEBI:137017"/>
    </reaction>
    <physiologicalReaction direction="left-to-right" evidence="11">
        <dbReference type="Rhea" id="RHEA:53185"/>
    </physiologicalReaction>
</comment>
<organism evidence="15">
    <name type="scientific">Tetraodon nigroviridis</name>
    <name type="common">Spotted green pufferfish</name>
    <name type="synonym">Chelonodon nigroviridis</name>
    <dbReference type="NCBI Taxonomy" id="99883"/>
    <lineage>
        <taxon>Eukaryota</taxon>
        <taxon>Metazoa</taxon>
        <taxon>Chordata</taxon>
        <taxon>Craniata</taxon>
        <taxon>Vertebrata</taxon>
        <taxon>Euteleostomi</taxon>
        <taxon>Actinopterygii</taxon>
        <taxon>Neopterygii</taxon>
        <taxon>Teleostei</taxon>
        <taxon>Neoteleostei</taxon>
        <taxon>Acanthomorphata</taxon>
        <taxon>Eupercaria</taxon>
        <taxon>Tetraodontiformes</taxon>
        <taxon>Tetradontoidea</taxon>
        <taxon>Tetraodontidae</taxon>
        <taxon>Tetraodon</taxon>
    </lineage>
</organism>
<dbReference type="PANTHER" id="PTHR42758:SF1">
    <property type="entry name" value="LYSOPHOSPHOLIPASE D GDPD1"/>
    <property type="match status" value="1"/>
</dbReference>
<evidence type="ECO:0000256" key="7">
    <source>
        <dbReference type="ARBA" id="ARBA00023136"/>
    </source>
</evidence>
<keyword evidence="6" id="KW-0443">Lipid metabolism</keyword>
<feature type="transmembrane region" description="Helical" evidence="13">
    <location>
        <begin position="6"/>
        <end position="24"/>
    </location>
</feature>
<dbReference type="KEGG" id="tng:GSTEN00006190G001"/>
<keyword evidence="5 13" id="KW-1133">Transmembrane helix</keyword>
<reference evidence="15" key="1">
    <citation type="journal article" date="2004" name="Nature">
        <title>Genome duplication in the teleost fish Tetraodon nigroviridis reveals the early vertebrate proto-karyotype.</title>
        <authorList>
            <person name="Jaillon O."/>
            <person name="Aury J.-M."/>
            <person name="Brunet F."/>
            <person name="Petit J.-L."/>
            <person name="Stange-Thomann N."/>
            <person name="Mauceli E."/>
            <person name="Bouneau L."/>
            <person name="Fischer C."/>
            <person name="Ozouf-Costaz C."/>
            <person name="Bernot A."/>
            <person name="Nicaud S."/>
            <person name="Jaffe D."/>
            <person name="Fisher S."/>
            <person name="Lutfalla G."/>
            <person name="Dossat C."/>
            <person name="Segurens B."/>
            <person name="Dasilva C."/>
            <person name="Salanoubat M."/>
            <person name="Levy M."/>
            <person name="Boudet N."/>
            <person name="Castellano S."/>
            <person name="Anthouard V."/>
            <person name="Jubin C."/>
            <person name="Castelli V."/>
            <person name="Katinka M."/>
            <person name="Vacherie B."/>
            <person name="Biemont C."/>
            <person name="Skalli Z."/>
            <person name="Cattolico L."/>
            <person name="Poulain J."/>
            <person name="De Berardinis V."/>
            <person name="Cruaud C."/>
            <person name="Duprat S."/>
            <person name="Brottier P."/>
            <person name="Coutanceau J.-P."/>
            <person name="Gouzy J."/>
            <person name="Parra G."/>
            <person name="Lardier G."/>
            <person name="Chapple C."/>
            <person name="McKernan K.J."/>
            <person name="McEwan P."/>
            <person name="Bosak S."/>
            <person name="Kellis M."/>
            <person name="Volff J.-N."/>
            <person name="Guigo R."/>
            <person name="Zody M.C."/>
            <person name="Mesirov J."/>
            <person name="Lindblad-Toh K."/>
            <person name="Birren B."/>
            <person name="Nusbaum C."/>
            <person name="Kahn D."/>
            <person name="Robinson-Rechavi M."/>
            <person name="Laudet V."/>
            <person name="Schachter V."/>
            <person name="Quetier F."/>
            <person name="Saurin W."/>
            <person name="Scarpelli C."/>
            <person name="Wincker P."/>
            <person name="Lander E.S."/>
            <person name="Weissenbach J."/>
            <person name="Roest Crollius H."/>
        </authorList>
    </citation>
    <scope>NUCLEOTIDE SEQUENCE [LARGE SCALE GENOMIC DNA]</scope>
</reference>